<dbReference type="RefSeq" id="WP_203843832.1">
    <property type="nucleotide sequence ID" value="NZ_BAAATV010000031.1"/>
</dbReference>
<name>A0ABQ4A7V7_9ACTN</name>
<protein>
    <submittedName>
        <fullName evidence="1">Uncharacterized protein</fullName>
    </submittedName>
</protein>
<dbReference type="EMBL" id="BOMN01000165">
    <property type="protein sequence ID" value="GIE26943.1"/>
    <property type="molecule type" value="Genomic_DNA"/>
</dbReference>
<sequence length="71" mass="8007">MDVRTGGDLIYWYGRSAIPYEQSEPLQPLISSIVQGQDTAETWAVWDIGYRSRVLDAEAKAVEEARTFIEG</sequence>
<proteinExistence type="predicted"/>
<keyword evidence="2" id="KW-1185">Reference proteome</keyword>
<evidence type="ECO:0000313" key="1">
    <source>
        <dbReference type="EMBL" id="GIE26943.1"/>
    </source>
</evidence>
<gene>
    <name evidence="1" type="ORF">Ahu01nite_100450</name>
</gene>
<organism evidence="1 2">
    <name type="scientific">Winogradskya humida</name>
    <dbReference type="NCBI Taxonomy" id="113566"/>
    <lineage>
        <taxon>Bacteria</taxon>
        <taxon>Bacillati</taxon>
        <taxon>Actinomycetota</taxon>
        <taxon>Actinomycetes</taxon>
        <taxon>Micromonosporales</taxon>
        <taxon>Micromonosporaceae</taxon>
        <taxon>Winogradskya</taxon>
    </lineage>
</organism>
<accession>A0ABQ4A7V7</accession>
<evidence type="ECO:0000313" key="2">
    <source>
        <dbReference type="Proteomes" id="UP000603200"/>
    </source>
</evidence>
<dbReference type="Proteomes" id="UP000603200">
    <property type="component" value="Unassembled WGS sequence"/>
</dbReference>
<comment type="caution">
    <text evidence="1">The sequence shown here is derived from an EMBL/GenBank/DDBJ whole genome shotgun (WGS) entry which is preliminary data.</text>
</comment>
<reference evidence="1 2" key="1">
    <citation type="submission" date="2021-01" db="EMBL/GenBank/DDBJ databases">
        <title>Whole genome shotgun sequence of Actinoplanes humidus NBRC 14915.</title>
        <authorList>
            <person name="Komaki H."/>
            <person name="Tamura T."/>
        </authorList>
    </citation>
    <scope>NUCLEOTIDE SEQUENCE [LARGE SCALE GENOMIC DNA]</scope>
    <source>
        <strain evidence="1 2">NBRC 14915</strain>
    </source>
</reference>